<accession>A0A443RRY2</accession>
<protein>
    <submittedName>
        <fullName evidence="1">Uncharacterized protein</fullName>
    </submittedName>
</protein>
<feature type="non-terminal residue" evidence="1">
    <location>
        <position position="53"/>
    </location>
</feature>
<evidence type="ECO:0000313" key="2">
    <source>
        <dbReference type="Proteomes" id="UP000288716"/>
    </source>
</evidence>
<dbReference type="Proteomes" id="UP000288716">
    <property type="component" value="Unassembled WGS sequence"/>
</dbReference>
<evidence type="ECO:0000313" key="1">
    <source>
        <dbReference type="EMBL" id="RWS18066.1"/>
    </source>
</evidence>
<name>A0A443RRY2_9ACAR</name>
<sequence>MANMCLRREVLRLSRNWVAKEPANTAQERQYIRNELRQQIEANRYLFTEEELE</sequence>
<organism evidence="1 2">
    <name type="scientific">Leptotrombidium deliense</name>
    <dbReference type="NCBI Taxonomy" id="299467"/>
    <lineage>
        <taxon>Eukaryota</taxon>
        <taxon>Metazoa</taxon>
        <taxon>Ecdysozoa</taxon>
        <taxon>Arthropoda</taxon>
        <taxon>Chelicerata</taxon>
        <taxon>Arachnida</taxon>
        <taxon>Acari</taxon>
        <taxon>Acariformes</taxon>
        <taxon>Trombidiformes</taxon>
        <taxon>Prostigmata</taxon>
        <taxon>Anystina</taxon>
        <taxon>Parasitengona</taxon>
        <taxon>Trombiculoidea</taxon>
        <taxon>Trombiculidae</taxon>
        <taxon>Leptotrombidium</taxon>
    </lineage>
</organism>
<gene>
    <name evidence="1" type="ORF">B4U80_07911</name>
</gene>
<comment type="caution">
    <text evidence="1">The sequence shown here is derived from an EMBL/GenBank/DDBJ whole genome shotgun (WGS) entry which is preliminary data.</text>
</comment>
<dbReference type="AlphaFoldDB" id="A0A443RRY2"/>
<dbReference type="OrthoDB" id="6491413at2759"/>
<keyword evidence="2" id="KW-1185">Reference proteome</keyword>
<dbReference type="EMBL" id="NCKV01046774">
    <property type="protein sequence ID" value="RWS18066.1"/>
    <property type="molecule type" value="Genomic_DNA"/>
</dbReference>
<reference evidence="1 2" key="1">
    <citation type="journal article" date="2018" name="Gigascience">
        <title>Genomes of trombidid mites reveal novel predicted allergens and laterally-transferred genes associated with secondary metabolism.</title>
        <authorList>
            <person name="Dong X."/>
            <person name="Chaisiri K."/>
            <person name="Xia D."/>
            <person name="Armstrong S.D."/>
            <person name="Fang Y."/>
            <person name="Donnelly M.J."/>
            <person name="Kadowaki T."/>
            <person name="McGarry J.W."/>
            <person name="Darby A.C."/>
            <person name="Makepeace B.L."/>
        </authorList>
    </citation>
    <scope>NUCLEOTIDE SEQUENCE [LARGE SCALE GENOMIC DNA]</scope>
    <source>
        <strain evidence="1">UoL-UT</strain>
    </source>
</reference>
<dbReference type="STRING" id="299467.A0A443RRY2"/>
<dbReference type="VEuPathDB" id="VectorBase:LDEU013974"/>
<proteinExistence type="predicted"/>